<name>A0A7K0BRB5_9ACTN</name>
<dbReference type="RefSeq" id="WP_328593937.1">
    <property type="nucleotide sequence ID" value="NZ_WEGH01000001.1"/>
</dbReference>
<evidence type="ECO:0000256" key="4">
    <source>
        <dbReference type="PROSITE-ProRule" id="PRU00335"/>
    </source>
</evidence>
<comment type="caution">
    <text evidence="6">The sequence shown here is derived from an EMBL/GenBank/DDBJ whole genome shotgun (WGS) entry which is preliminary data.</text>
</comment>
<dbReference type="Proteomes" id="UP000487268">
    <property type="component" value="Unassembled WGS sequence"/>
</dbReference>
<dbReference type="PANTHER" id="PTHR30055">
    <property type="entry name" value="HTH-TYPE TRANSCRIPTIONAL REGULATOR RUTR"/>
    <property type="match status" value="1"/>
</dbReference>
<dbReference type="InterPro" id="IPR001647">
    <property type="entry name" value="HTH_TetR"/>
</dbReference>
<dbReference type="PROSITE" id="PS50977">
    <property type="entry name" value="HTH_TETR_2"/>
    <property type="match status" value="1"/>
</dbReference>
<evidence type="ECO:0000259" key="5">
    <source>
        <dbReference type="PROSITE" id="PS50977"/>
    </source>
</evidence>
<feature type="DNA-binding region" description="H-T-H motif" evidence="4">
    <location>
        <begin position="26"/>
        <end position="45"/>
    </location>
</feature>
<sequence>MDRIQRERLCMAMAEAMAEKGYVATSVQDVLRRAAVSRQTFYQLFDSKIDCFMAAFDGAGRLLLDRVMQSLGAAAAGGGGTESGAGPMERFEQAVTSYLDALSTELPYARLFLVEVYAAGPEAVKRRSALQGSLAGTLAEVLGVTGEAGRYTCQIVVSAMSAMVTPLVAANDAEALRAAGPPLIAHVRRLWDAGVFDG</sequence>
<evidence type="ECO:0000313" key="6">
    <source>
        <dbReference type="EMBL" id="MQY03691.1"/>
    </source>
</evidence>
<dbReference type="Pfam" id="PF00440">
    <property type="entry name" value="TetR_N"/>
    <property type="match status" value="1"/>
</dbReference>
<organism evidence="6 7">
    <name type="scientific">Actinomadura macrotermitis</name>
    <dbReference type="NCBI Taxonomy" id="2585200"/>
    <lineage>
        <taxon>Bacteria</taxon>
        <taxon>Bacillati</taxon>
        <taxon>Actinomycetota</taxon>
        <taxon>Actinomycetes</taxon>
        <taxon>Streptosporangiales</taxon>
        <taxon>Thermomonosporaceae</taxon>
        <taxon>Actinomadura</taxon>
    </lineage>
</organism>
<gene>
    <name evidence="6" type="ORF">ACRB68_17360</name>
</gene>
<reference evidence="6 7" key="1">
    <citation type="submission" date="2019-10" db="EMBL/GenBank/DDBJ databases">
        <title>Actinomadura rubteroloni sp. nov. and Actinomadura macrotermitis sp. nov., isolated from the gut of fungus growing-termite Macrotermes natalensis.</title>
        <authorList>
            <person name="Benndorf R."/>
            <person name="Martin K."/>
            <person name="Kuefner M."/>
            <person name="De Beer W."/>
            <person name="Kaster A.-K."/>
            <person name="Vollmers J."/>
            <person name="Poulsen M."/>
            <person name="Beemelmanns C."/>
        </authorList>
    </citation>
    <scope>NUCLEOTIDE SEQUENCE [LARGE SCALE GENOMIC DNA]</scope>
    <source>
        <strain evidence="6 7">RB68</strain>
    </source>
</reference>
<dbReference type="GO" id="GO:0003700">
    <property type="term" value="F:DNA-binding transcription factor activity"/>
    <property type="evidence" value="ECO:0007669"/>
    <property type="project" value="TreeGrafter"/>
</dbReference>
<proteinExistence type="predicted"/>
<accession>A0A7K0BRB5</accession>
<dbReference type="AlphaFoldDB" id="A0A7K0BRB5"/>
<keyword evidence="1" id="KW-0805">Transcription regulation</keyword>
<dbReference type="InterPro" id="IPR050109">
    <property type="entry name" value="HTH-type_TetR-like_transc_reg"/>
</dbReference>
<dbReference type="EMBL" id="WEGH01000001">
    <property type="protein sequence ID" value="MQY03691.1"/>
    <property type="molecule type" value="Genomic_DNA"/>
</dbReference>
<keyword evidence="7" id="KW-1185">Reference proteome</keyword>
<dbReference type="PANTHER" id="PTHR30055:SF238">
    <property type="entry name" value="MYCOFACTOCIN BIOSYNTHESIS TRANSCRIPTIONAL REGULATOR MFTR-RELATED"/>
    <property type="match status" value="1"/>
</dbReference>
<keyword evidence="2 4" id="KW-0238">DNA-binding</keyword>
<evidence type="ECO:0000256" key="2">
    <source>
        <dbReference type="ARBA" id="ARBA00023125"/>
    </source>
</evidence>
<evidence type="ECO:0000256" key="1">
    <source>
        <dbReference type="ARBA" id="ARBA00023015"/>
    </source>
</evidence>
<evidence type="ECO:0000313" key="7">
    <source>
        <dbReference type="Proteomes" id="UP000487268"/>
    </source>
</evidence>
<dbReference type="GO" id="GO:0000976">
    <property type="term" value="F:transcription cis-regulatory region binding"/>
    <property type="evidence" value="ECO:0007669"/>
    <property type="project" value="TreeGrafter"/>
</dbReference>
<feature type="domain" description="HTH tetR-type" evidence="5">
    <location>
        <begin position="3"/>
        <end position="63"/>
    </location>
</feature>
<keyword evidence="3" id="KW-0804">Transcription</keyword>
<dbReference type="InterPro" id="IPR009057">
    <property type="entry name" value="Homeodomain-like_sf"/>
</dbReference>
<dbReference type="Gene3D" id="1.10.357.10">
    <property type="entry name" value="Tetracycline Repressor, domain 2"/>
    <property type="match status" value="1"/>
</dbReference>
<dbReference type="SUPFAM" id="SSF46689">
    <property type="entry name" value="Homeodomain-like"/>
    <property type="match status" value="1"/>
</dbReference>
<protein>
    <recommendedName>
        <fullName evidence="5">HTH tetR-type domain-containing protein</fullName>
    </recommendedName>
</protein>
<evidence type="ECO:0000256" key="3">
    <source>
        <dbReference type="ARBA" id="ARBA00023163"/>
    </source>
</evidence>